<reference evidence="2" key="1">
    <citation type="submission" date="2021-06" db="EMBL/GenBank/DDBJ databases">
        <title>Parelaphostrongylus tenuis whole genome reference sequence.</title>
        <authorList>
            <person name="Garwood T.J."/>
            <person name="Larsen P.A."/>
            <person name="Fountain-Jones N.M."/>
            <person name="Garbe J.R."/>
            <person name="Macchietto M.G."/>
            <person name="Kania S.A."/>
            <person name="Gerhold R.W."/>
            <person name="Richards J.E."/>
            <person name="Wolf T.M."/>
        </authorList>
    </citation>
    <scope>NUCLEOTIDE SEQUENCE</scope>
    <source>
        <strain evidence="2">MNPRO001-30</strain>
        <tissue evidence="2">Meninges</tissue>
    </source>
</reference>
<evidence type="ECO:0000313" key="2">
    <source>
        <dbReference type="EMBL" id="KAJ1357863.1"/>
    </source>
</evidence>
<dbReference type="Proteomes" id="UP001196413">
    <property type="component" value="Unassembled WGS sequence"/>
</dbReference>
<dbReference type="AlphaFoldDB" id="A0AAD5MJI3"/>
<keyword evidence="1" id="KW-0812">Transmembrane</keyword>
<accession>A0AAD5MJI3</accession>
<keyword evidence="3" id="KW-1185">Reference proteome</keyword>
<evidence type="ECO:0000256" key="1">
    <source>
        <dbReference type="SAM" id="Phobius"/>
    </source>
</evidence>
<gene>
    <name evidence="2" type="ORF">KIN20_016123</name>
</gene>
<dbReference type="EMBL" id="JAHQIW010003251">
    <property type="protein sequence ID" value="KAJ1357863.1"/>
    <property type="molecule type" value="Genomic_DNA"/>
</dbReference>
<keyword evidence="1" id="KW-1133">Transmembrane helix</keyword>
<organism evidence="2 3">
    <name type="scientific">Parelaphostrongylus tenuis</name>
    <name type="common">Meningeal worm</name>
    <dbReference type="NCBI Taxonomy" id="148309"/>
    <lineage>
        <taxon>Eukaryota</taxon>
        <taxon>Metazoa</taxon>
        <taxon>Ecdysozoa</taxon>
        <taxon>Nematoda</taxon>
        <taxon>Chromadorea</taxon>
        <taxon>Rhabditida</taxon>
        <taxon>Rhabditina</taxon>
        <taxon>Rhabditomorpha</taxon>
        <taxon>Strongyloidea</taxon>
        <taxon>Metastrongylidae</taxon>
        <taxon>Parelaphostrongylus</taxon>
    </lineage>
</organism>
<protein>
    <submittedName>
        <fullName evidence="2">Uncharacterized protein</fullName>
    </submittedName>
</protein>
<sequence>MGRLIIGNSTFDIKAIAILMPVTALLSILSFEILYEPSGNVRISRLIVRWMMVYWASSNVDGAHRLAICQLAHGSRML</sequence>
<name>A0AAD5MJI3_PARTN</name>
<comment type="caution">
    <text evidence="2">The sequence shown here is derived from an EMBL/GenBank/DDBJ whole genome shotgun (WGS) entry which is preliminary data.</text>
</comment>
<feature type="transmembrane region" description="Helical" evidence="1">
    <location>
        <begin position="15"/>
        <end position="35"/>
    </location>
</feature>
<evidence type="ECO:0000313" key="3">
    <source>
        <dbReference type="Proteomes" id="UP001196413"/>
    </source>
</evidence>
<proteinExistence type="predicted"/>
<keyword evidence="1" id="KW-0472">Membrane</keyword>